<dbReference type="InterPro" id="IPR026555">
    <property type="entry name" value="NSL3/Tex30"/>
</dbReference>
<dbReference type="AlphaFoldDB" id="A0A6A5T315"/>
<sequence>MPPKRHKFDEPASAPELKKRATRSSAKSDTAATQDPTLESPKAERKIAKSKSKPRSKELVQKSVKPGAAERSDDPSPADNAAAPRNVTTLTITSDLVKKPIHCHKYITTKDTSDLSSGLIFTHGAGGTLSTPAVVNFCVGFSTSLPVLAFQGSMHLKSRMNAFHACVEHLKSEATETGLKNKGNALETRSLLGGRSMGARAAVIAATEIVHEKKSESHRQTAAQLILVSYPLKGPKDDIRDQILLKLPKFVDVLFIIGDKDSMCPLDLLNDTRGKMSAKSQLIVVRGADHGMHVKPAKLENGIGEETGSLAAEWVNGRMEKELVYIGE</sequence>
<dbReference type="InterPro" id="IPR029058">
    <property type="entry name" value="AB_hydrolase_fold"/>
</dbReference>
<dbReference type="Pfam" id="PF20408">
    <property type="entry name" value="Abhydrolase_11"/>
    <property type="match status" value="1"/>
</dbReference>
<accession>A0A6A5T315</accession>
<feature type="region of interest" description="Disordered" evidence="1">
    <location>
        <begin position="1"/>
        <end position="86"/>
    </location>
</feature>
<keyword evidence="4" id="KW-1185">Reference proteome</keyword>
<dbReference type="SUPFAM" id="SSF53474">
    <property type="entry name" value="alpha/beta-Hydrolases"/>
    <property type="match status" value="1"/>
</dbReference>
<feature type="domain" description="KANL3/Tex30 alpha/beta hydrolase-like" evidence="2">
    <location>
        <begin position="119"/>
        <end position="295"/>
    </location>
</feature>
<dbReference type="Gene3D" id="3.40.50.1820">
    <property type="entry name" value="alpha/beta hydrolase"/>
    <property type="match status" value="1"/>
</dbReference>
<organism evidence="3 4">
    <name type="scientific">Clathrospora elynae</name>
    <dbReference type="NCBI Taxonomy" id="706981"/>
    <lineage>
        <taxon>Eukaryota</taxon>
        <taxon>Fungi</taxon>
        <taxon>Dikarya</taxon>
        <taxon>Ascomycota</taxon>
        <taxon>Pezizomycotina</taxon>
        <taxon>Dothideomycetes</taxon>
        <taxon>Pleosporomycetidae</taxon>
        <taxon>Pleosporales</taxon>
        <taxon>Diademaceae</taxon>
        <taxon>Clathrospora</taxon>
    </lineage>
</organism>
<protein>
    <recommendedName>
        <fullName evidence="2">KANL3/Tex30 alpha/beta hydrolase-like domain-containing protein</fullName>
    </recommendedName>
</protein>
<dbReference type="Proteomes" id="UP000800038">
    <property type="component" value="Unassembled WGS sequence"/>
</dbReference>
<name>A0A6A5T315_9PLEO</name>
<gene>
    <name evidence="3" type="ORF">EJ02DRAFT_449999</name>
</gene>
<evidence type="ECO:0000313" key="4">
    <source>
        <dbReference type="Proteomes" id="UP000800038"/>
    </source>
</evidence>
<feature type="compositionally biased region" description="Polar residues" evidence="1">
    <location>
        <begin position="23"/>
        <end position="37"/>
    </location>
</feature>
<feature type="compositionally biased region" description="Low complexity" evidence="1">
    <location>
        <begin position="75"/>
        <end position="86"/>
    </location>
</feature>
<dbReference type="PANTHER" id="PTHR13136">
    <property type="entry name" value="TESTIS DEVELOPMENT PROTEIN PRTD"/>
    <property type="match status" value="1"/>
</dbReference>
<evidence type="ECO:0000256" key="1">
    <source>
        <dbReference type="SAM" id="MobiDB-lite"/>
    </source>
</evidence>
<dbReference type="EMBL" id="ML976000">
    <property type="protein sequence ID" value="KAF1947021.1"/>
    <property type="molecule type" value="Genomic_DNA"/>
</dbReference>
<evidence type="ECO:0000259" key="2">
    <source>
        <dbReference type="Pfam" id="PF20408"/>
    </source>
</evidence>
<reference evidence="3" key="1">
    <citation type="journal article" date="2020" name="Stud. Mycol.">
        <title>101 Dothideomycetes genomes: a test case for predicting lifestyles and emergence of pathogens.</title>
        <authorList>
            <person name="Haridas S."/>
            <person name="Albert R."/>
            <person name="Binder M."/>
            <person name="Bloem J."/>
            <person name="Labutti K."/>
            <person name="Salamov A."/>
            <person name="Andreopoulos B."/>
            <person name="Baker S."/>
            <person name="Barry K."/>
            <person name="Bills G."/>
            <person name="Bluhm B."/>
            <person name="Cannon C."/>
            <person name="Castanera R."/>
            <person name="Culley D."/>
            <person name="Daum C."/>
            <person name="Ezra D."/>
            <person name="Gonzalez J."/>
            <person name="Henrissat B."/>
            <person name="Kuo A."/>
            <person name="Liang C."/>
            <person name="Lipzen A."/>
            <person name="Lutzoni F."/>
            <person name="Magnuson J."/>
            <person name="Mondo S."/>
            <person name="Nolan M."/>
            <person name="Ohm R."/>
            <person name="Pangilinan J."/>
            <person name="Park H.-J."/>
            <person name="Ramirez L."/>
            <person name="Alfaro M."/>
            <person name="Sun H."/>
            <person name="Tritt A."/>
            <person name="Yoshinaga Y."/>
            <person name="Zwiers L.-H."/>
            <person name="Turgeon B."/>
            <person name="Goodwin S."/>
            <person name="Spatafora J."/>
            <person name="Crous P."/>
            <person name="Grigoriev I."/>
        </authorList>
    </citation>
    <scope>NUCLEOTIDE SEQUENCE</scope>
    <source>
        <strain evidence="3">CBS 161.51</strain>
    </source>
</reference>
<evidence type="ECO:0000313" key="3">
    <source>
        <dbReference type="EMBL" id="KAF1947021.1"/>
    </source>
</evidence>
<dbReference type="PANTHER" id="PTHR13136:SF11">
    <property type="entry name" value="TESTIS-EXPRESSED PROTEIN 30"/>
    <property type="match status" value="1"/>
</dbReference>
<dbReference type="InterPro" id="IPR046879">
    <property type="entry name" value="KANL3/Tex30_Abhydrolase"/>
</dbReference>
<proteinExistence type="predicted"/>
<dbReference type="OrthoDB" id="6415022at2759"/>